<feature type="signal peptide" evidence="1">
    <location>
        <begin position="1"/>
        <end position="22"/>
    </location>
</feature>
<evidence type="ECO:0000313" key="2">
    <source>
        <dbReference type="EMBL" id="SUC12398.1"/>
    </source>
</evidence>
<protein>
    <recommendedName>
        <fullName evidence="4">Lipoprotein</fullName>
    </recommendedName>
</protein>
<dbReference type="PROSITE" id="PS51257">
    <property type="entry name" value="PROKAR_LIPOPROTEIN"/>
    <property type="match status" value="1"/>
</dbReference>
<proteinExistence type="predicted"/>
<dbReference type="EMBL" id="UGTP01000001">
    <property type="protein sequence ID" value="SUC12398.1"/>
    <property type="molecule type" value="Genomic_DNA"/>
</dbReference>
<reference evidence="2 3" key="1">
    <citation type="submission" date="2018-06" db="EMBL/GenBank/DDBJ databases">
        <authorList>
            <consortium name="Pathogen Informatics"/>
            <person name="Doyle S."/>
        </authorList>
    </citation>
    <scope>NUCLEOTIDE SEQUENCE [LARGE SCALE GENOMIC DNA]</scope>
    <source>
        <strain evidence="2 3">NCTC13043</strain>
    </source>
</reference>
<accession>A0A379F171</accession>
<gene>
    <name evidence="2" type="ORF">NCTC13043_01001</name>
</gene>
<dbReference type="RefSeq" id="WP_115083213.1">
    <property type="nucleotide sequence ID" value="NZ_UGTP01000001.1"/>
</dbReference>
<sequence>MRQITKFLMVLALIALPMGFTSCDTEDDYYPPYSSLVTEAVQNYWRAYPGGTDYYTTREWFLYYYPMATAVELADFMDAVNYDYVDNYNPSNNDPLLNEVQMLSGEWAGNMTIAFDENGQRLSQTFHANMKFFQYESSKKSLSGHGTEIDTANDGSTQTLDFSWYIDKNGDIYIKYTKSGTIFRMDAKSNQKGFHLGYESQKGYDTFFGYGVSTNTTDEFYIDLARQATNNAKAKILKAYTTTNNIGNYVFGNATRNYNSLNSAKTIDGLRAR</sequence>
<evidence type="ECO:0000313" key="3">
    <source>
        <dbReference type="Proteomes" id="UP000254235"/>
    </source>
</evidence>
<dbReference type="Proteomes" id="UP000254235">
    <property type="component" value="Unassembled WGS sequence"/>
</dbReference>
<dbReference type="OrthoDB" id="1081777at2"/>
<feature type="chain" id="PRO_5016796705" description="Lipoprotein" evidence="1">
    <location>
        <begin position="23"/>
        <end position="273"/>
    </location>
</feature>
<dbReference type="AlphaFoldDB" id="A0A379F171"/>
<evidence type="ECO:0000256" key="1">
    <source>
        <dbReference type="SAM" id="SignalP"/>
    </source>
</evidence>
<keyword evidence="1" id="KW-0732">Signal</keyword>
<evidence type="ECO:0008006" key="4">
    <source>
        <dbReference type="Google" id="ProtNLM"/>
    </source>
</evidence>
<dbReference type="Gene3D" id="2.80.10.50">
    <property type="match status" value="1"/>
</dbReference>
<name>A0A379F171_9BACT</name>
<dbReference type="GeneID" id="78570700"/>
<organism evidence="2 3">
    <name type="scientific">Prevotella pallens</name>
    <dbReference type="NCBI Taxonomy" id="60133"/>
    <lineage>
        <taxon>Bacteria</taxon>
        <taxon>Pseudomonadati</taxon>
        <taxon>Bacteroidota</taxon>
        <taxon>Bacteroidia</taxon>
        <taxon>Bacteroidales</taxon>
        <taxon>Prevotellaceae</taxon>
        <taxon>Prevotella</taxon>
    </lineage>
</organism>